<proteinExistence type="predicted"/>
<keyword evidence="2" id="KW-1003">Cell membrane</keyword>
<evidence type="ECO:0000256" key="2">
    <source>
        <dbReference type="ARBA" id="ARBA00022475"/>
    </source>
</evidence>
<evidence type="ECO:0000313" key="7">
    <source>
        <dbReference type="EMBL" id="RGS83341.1"/>
    </source>
</evidence>
<feature type="transmembrane region" description="Helical" evidence="6">
    <location>
        <begin position="12"/>
        <end position="32"/>
    </location>
</feature>
<evidence type="ECO:0000256" key="3">
    <source>
        <dbReference type="ARBA" id="ARBA00022692"/>
    </source>
</evidence>
<dbReference type="AlphaFoldDB" id="A0A395VVZ3"/>
<protein>
    <submittedName>
        <fullName evidence="7">Uncharacterized protein</fullName>
    </submittedName>
</protein>
<organism evidence="7 8">
    <name type="scientific">Bacteroides ovatus</name>
    <dbReference type="NCBI Taxonomy" id="28116"/>
    <lineage>
        <taxon>Bacteria</taxon>
        <taxon>Pseudomonadati</taxon>
        <taxon>Bacteroidota</taxon>
        <taxon>Bacteroidia</taxon>
        <taxon>Bacteroidales</taxon>
        <taxon>Bacteroidaceae</taxon>
        <taxon>Bacteroides</taxon>
    </lineage>
</organism>
<name>A0A395VVZ3_BACOV</name>
<dbReference type="RefSeq" id="WP_118418798.1">
    <property type="nucleotide sequence ID" value="NZ_JAQDLI010000009.1"/>
</dbReference>
<dbReference type="GO" id="GO:0005886">
    <property type="term" value="C:plasma membrane"/>
    <property type="evidence" value="ECO:0007669"/>
    <property type="project" value="UniProtKB-SubCell"/>
</dbReference>
<feature type="transmembrane region" description="Helical" evidence="6">
    <location>
        <begin position="44"/>
        <end position="67"/>
    </location>
</feature>
<comment type="caution">
    <text evidence="7">The sequence shown here is derived from an EMBL/GenBank/DDBJ whole genome shotgun (WGS) entry which is preliminary data.</text>
</comment>
<dbReference type="Pfam" id="PF01943">
    <property type="entry name" value="Polysacc_synt"/>
    <property type="match status" value="1"/>
</dbReference>
<keyword evidence="3 6" id="KW-0812">Transmembrane</keyword>
<evidence type="ECO:0000256" key="4">
    <source>
        <dbReference type="ARBA" id="ARBA00022989"/>
    </source>
</evidence>
<keyword evidence="4 6" id="KW-1133">Transmembrane helix</keyword>
<dbReference type="Proteomes" id="UP000266492">
    <property type="component" value="Unassembled WGS sequence"/>
</dbReference>
<feature type="transmembrane region" description="Helical" evidence="6">
    <location>
        <begin position="252"/>
        <end position="270"/>
    </location>
</feature>
<gene>
    <name evidence="7" type="ORF">DWX70_13245</name>
</gene>
<dbReference type="InterPro" id="IPR050833">
    <property type="entry name" value="Poly_Biosynth_Transport"/>
</dbReference>
<feature type="transmembrane region" description="Helical" evidence="6">
    <location>
        <begin position="88"/>
        <end position="107"/>
    </location>
</feature>
<feature type="transmembrane region" description="Helical" evidence="6">
    <location>
        <begin position="212"/>
        <end position="232"/>
    </location>
</feature>
<feature type="transmembrane region" description="Helical" evidence="6">
    <location>
        <begin position="328"/>
        <end position="347"/>
    </location>
</feature>
<feature type="transmembrane region" description="Helical" evidence="6">
    <location>
        <begin position="182"/>
        <end position="200"/>
    </location>
</feature>
<evidence type="ECO:0000313" key="8">
    <source>
        <dbReference type="Proteomes" id="UP000266492"/>
    </source>
</evidence>
<dbReference type="PANTHER" id="PTHR30250">
    <property type="entry name" value="PST FAMILY PREDICTED COLANIC ACID TRANSPORTER"/>
    <property type="match status" value="1"/>
</dbReference>
<feature type="transmembrane region" description="Helical" evidence="6">
    <location>
        <begin position="290"/>
        <end position="316"/>
    </location>
</feature>
<evidence type="ECO:0000256" key="6">
    <source>
        <dbReference type="SAM" id="Phobius"/>
    </source>
</evidence>
<feature type="transmembrane region" description="Helical" evidence="6">
    <location>
        <begin position="359"/>
        <end position="382"/>
    </location>
</feature>
<keyword evidence="5 6" id="KW-0472">Membrane</keyword>
<accession>A0A395VVZ3</accession>
<dbReference type="InterPro" id="IPR002797">
    <property type="entry name" value="Polysacc_synth"/>
</dbReference>
<comment type="subcellular location">
    <subcellularLocation>
        <location evidence="1">Cell membrane</location>
        <topology evidence="1">Multi-pass membrane protein</topology>
    </subcellularLocation>
</comment>
<dbReference type="EMBL" id="QRVZ01000009">
    <property type="protein sequence ID" value="RGS83341.1"/>
    <property type="molecule type" value="Genomic_DNA"/>
</dbReference>
<feature type="transmembrane region" description="Helical" evidence="6">
    <location>
        <begin position="152"/>
        <end position="176"/>
    </location>
</feature>
<feature type="transmembrane region" description="Helical" evidence="6">
    <location>
        <begin position="119"/>
        <end position="140"/>
    </location>
</feature>
<evidence type="ECO:0000256" key="5">
    <source>
        <dbReference type="ARBA" id="ARBA00023136"/>
    </source>
</evidence>
<reference evidence="7 8" key="1">
    <citation type="submission" date="2018-08" db="EMBL/GenBank/DDBJ databases">
        <title>A genome reference for cultivated species of the human gut microbiota.</title>
        <authorList>
            <person name="Zou Y."/>
            <person name="Xue W."/>
            <person name="Luo G."/>
        </authorList>
    </citation>
    <scope>NUCLEOTIDE SEQUENCE [LARGE SCALE GENOMIC DNA]</scope>
    <source>
        <strain evidence="7 8">AF20-9LB</strain>
    </source>
</reference>
<feature type="transmembrane region" description="Helical" evidence="6">
    <location>
        <begin position="388"/>
        <end position="409"/>
    </location>
</feature>
<sequence>MNLYFKRIGAFLQYFGSTLVVAIMQVCINPMMAKNLSPEDYATIGYFSSFNLLLTPLITFYLTNFYTQRYFQVNEEERKNIKATVIKLAIYLSFFMALLSIVGLYVYHVLINKNSDIPFSPYAFLTIFAIPFTSLYSLKLTEYRLKREAKNFAFVTIANGILAVILAVVFVVIVRWGALGRLFATILGNAIVFGVMVFLERKYLVVRWDKKIVMDVFRFCWPLAIAGMLSFFNAGFDKVLLERTGNLSELGYYSVGVQIAGYLTIFSNAINSTFQPDIYECYSKRNYKKLSFYVGIIIGTITMCAAIYIVLAPYIIDLLTAGRYIYSAYYSQIIALSIITAAMYYSSCQVTIAMGYTKLLMVVKIFGSILSMLCFTTLIHFFQFEGAAYGNIASYFICFIINLLALLLFKKKIFNHQ</sequence>
<evidence type="ECO:0000256" key="1">
    <source>
        <dbReference type="ARBA" id="ARBA00004651"/>
    </source>
</evidence>
<dbReference type="PANTHER" id="PTHR30250:SF11">
    <property type="entry name" value="O-ANTIGEN TRANSPORTER-RELATED"/>
    <property type="match status" value="1"/>
</dbReference>